<evidence type="ECO:0000256" key="1">
    <source>
        <dbReference type="SAM" id="SignalP"/>
    </source>
</evidence>
<evidence type="ECO:0000313" key="2">
    <source>
        <dbReference type="EMBL" id="QRR01373.1"/>
    </source>
</evidence>
<dbReference type="RefSeq" id="WP_204663626.1">
    <property type="nucleotide sequence ID" value="NZ_CP056775.1"/>
</dbReference>
<evidence type="ECO:0000313" key="3">
    <source>
        <dbReference type="Proteomes" id="UP000612680"/>
    </source>
</evidence>
<feature type="chain" id="PRO_5046523361" evidence="1">
    <location>
        <begin position="21"/>
        <end position="204"/>
    </location>
</feature>
<sequence>MKISVSVLSLLLLFSSVSCTQKDKDVDPGSGHVDYGDSPRTPIPAELISPTQYWQFGILSSTNFYDSYNSTYKDGAGGSYMFYDFNEDGTYTSLLYLKATSSAGETRQAWTETKGTVVVGETTLSNNVTYKTIELHPVTGTDRWVINYGAETKKALTQKDFESRTLLKAKFACEPFVSEYGVKSMDMLRIDTEPYVIFNFHEEK</sequence>
<keyword evidence="3" id="KW-1185">Reference proteome</keyword>
<protein>
    <submittedName>
        <fullName evidence="2">Uncharacterized protein</fullName>
    </submittedName>
</protein>
<feature type="signal peptide" evidence="1">
    <location>
        <begin position="1"/>
        <end position="20"/>
    </location>
</feature>
<proteinExistence type="predicted"/>
<name>A0ABX7I698_9BACT</name>
<dbReference type="PROSITE" id="PS51257">
    <property type="entry name" value="PROKAR_LIPOPROTEIN"/>
    <property type="match status" value="1"/>
</dbReference>
<organism evidence="2 3">
    <name type="scientific">Dyadobacter sandarakinus</name>
    <dbReference type="NCBI Taxonomy" id="2747268"/>
    <lineage>
        <taxon>Bacteria</taxon>
        <taxon>Pseudomonadati</taxon>
        <taxon>Bacteroidota</taxon>
        <taxon>Cytophagia</taxon>
        <taxon>Cytophagales</taxon>
        <taxon>Spirosomataceae</taxon>
        <taxon>Dyadobacter</taxon>
    </lineage>
</organism>
<keyword evidence="1" id="KW-0732">Signal</keyword>
<reference evidence="2 3" key="1">
    <citation type="submission" date="2020-06" db="EMBL/GenBank/DDBJ databases">
        <title>Dyadobacter sandarakinus sp. nov., isolated from the soil of the Arctic Yellow River Station.</title>
        <authorList>
            <person name="Zhang Y."/>
            <person name="Peng F."/>
        </authorList>
    </citation>
    <scope>NUCLEOTIDE SEQUENCE [LARGE SCALE GENOMIC DNA]</scope>
    <source>
        <strain evidence="2 3">Q3-56</strain>
    </source>
</reference>
<dbReference type="EMBL" id="CP056775">
    <property type="protein sequence ID" value="QRR01373.1"/>
    <property type="molecule type" value="Genomic_DNA"/>
</dbReference>
<gene>
    <name evidence="2" type="ORF">HWI92_10905</name>
</gene>
<dbReference type="Proteomes" id="UP000612680">
    <property type="component" value="Chromosome"/>
</dbReference>
<accession>A0ABX7I698</accession>